<dbReference type="InterPro" id="IPR050678">
    <property type="entry name" value="DNA_Partitioning_ATPase"/>
</dbReference>
<dbReference type="CDD" id="cd02042">
    <property type="entry name" value="ParAB_family"/>
    <property type="match status" value="1"/>
</dbReference>
<protein>
    <submittedName>
        <fullName evidence="2">ParA family protein</fullName>
    </submittedName>
</protein>
<dbReference type="AlphaFoldDB" id="A0A330GXE7"/>
<dbReference type="OrthoDB" id="9777757at2"/>
<evidence type="ECO:0000313" key="3">
    <source>
        <dbReference type="Proteomes" id="UP000251956"/>
    </source>
</evidence>
<gene>
    <name evidence="2" type="ORF">DPM35_00450</name>
</gene>
<reference evidence="2 3" key="2">
    <citation type="submission" date="2018-07" db="EMBL/GenBank/DDBJ databases">
        <title>Diversity of Mesorhizobium strains in Brazil.</title>
        <authorList>
            <person name="Helene L.C.F."/>
            <person name="Dall'Agnol R."/>
            <person name="Delamuta J.R.M."/>
            <person name="Hungria M."/>
        </authorList>
    </citation>
    <scope>NUCLEOTIDE SEQUENCE [LARGE SCALE GENOMIC DNA]</scope>
    <source>
        <strain evidence="2 3">CNPSo 3140</strain>
    </source>
</reference>
<proteinExistence type="predicted"/>
<name>A0A330GXE7_9HYPH</name>
<organism evidence="2 3">
    <name type="scientific">Mesorhizobium atlanticum</name>
    <dbReference type="NCBI Taxonomy" id="2233532"/>
    <lineage>
        <taxon>Bacteria</taxon>
        <taxon>Pseudomonadati</taxon>
        <taxon>Pseudomonadota</taxon>
        <taxon>Alphaproteobacteria</taxon>
        <taxon>Hyphomicrobiales</taxon>
        <taxon>Phyllobacteriaceae</taxon>
        <taxon>Mesorhizobium</taxon>
    </lineage>
</organism>
<keyword evidence="3" id="KW-1185">Reference proteome</keyword>
<dbReference type="InterPro" id="IPR027417">
    <property type="entry name" value="P-loop_NTPase"/>
</dbReference>
<dbReference type="Gene3D" id="3.40.50.300">
    <property type="entry name" value="P-loop containing nucleotide triphosphate hydrolases"/>
    <property type="match status" value="1"/>
</dbReference>
<dbReference type="SUPFAM" id="SSF52540">
    <property type="entry name" value="P-loop containing nucleoside triphosphate hydrolases"/>
    <property type="match status" value="1"/>
</dbReference>
<evidence type="ECO:0000313" key="2">
    <source>
        <dbReference type="EMBL" id="RAZ79810.1"/>
    </source>
</evidence>
<evidence type="ECO:0000259" key="1">
    <source>
        <dbReference type="Pfam" id="PF13614"/>
    </source>
</evidence>
<comment type="caution">
    <text evidence="2">The sequence shown here is derived from an EMBL/GenBank/DDBJ whole genome shotgun (WGS) entry which is preliminary data.</text>
</comment>
<dbReference type="PANTHER" id="PTHR13696">
    <property type="entry name" value="P-LOOP CONTAINING NUCLEOSIDE TRIPHOSPHATE HYDROLASE"/>
    <property type="match status" value="1"/>
</dbReference>
<accession>A0A330GXE7</accession>
<dbReference type="InterPro" id="IPR025669">
    <property type="entry name" value="AAA_dom"/>
</dbReference>
<dbReference type="Proteomes" id="UP000251956">
    <property type="component" value="Unassembled WGS sequence"/>
</dbReference>
<dbReference type="EMBL" id="QMBQ01000001">
    <property type="protein sequence ID" value="RAZ79810.1"/>
    <property type="molecule type" value="Genomic_DNA"/>
</dbReference>
<reference evidence="3" key="1">
    <citation type="submission" date="2018-06" db="EMBL/GenBank/DDBJ databases">
        <authorList>
            <person name="Helene L.C."/>
            <person name="Dall'Agnol R."/>
            <person name="Delamuta J.R."/>
            <person name="Hungria M."/>
        </authorList>
    </citation>
    <scope>NUCLEOTIDE SEQUENCE [LARGE SCALE GENOMIC DNA]</scope>
    <source>
        <strain evidence="3">CNPSo 3140</strain>
    </source>
</reference>
<dbReference type="Pfam" id="PF13614">
    <property type="entry name" value="AAA_31"/>
    <property type="match status" value="1"/>
</dbReference>
<sequence length="280" mass="30122">MAASTAISGVNQMTIVLSSINLKGGVGKTTLAVNYAAYCGRKKRKVLLCDLDPQANASFGMIGVEGWEDHTKTKGTVADLLGARRHKSAQGAVKDFSDVVISSAWKNVDLIPSHLDLFTVDLDLAGLTAREFQLKKSLKDHLGDYNIVICDCPPNLTLPTQNALAISTHYMVPVSLDYLSVLGIGLLLGRIEVLSEDLDVNLINAGIVISRVGRPAKHRAETESGVRGNFNGKVLQGKIADRTAISAAMEKTESIYDSGDKDAIAEFNYIFAELDQNVGF</sequence>
<feature type="domain" description="AAA" evidence="1">
    <location>
        <begin position="17"/>
        <end position="201"/>
    </location>
</feature>
<dbReference type="RefSeq" id="WP_112125390.1">
    <property type="nucleotide sequence ID" value="NZ_QMBQ01000001.1"/>
</dbReference>
<dbReference type="PANTHER" id="PTHR13696:SF52">
    <property type="entry name" value="PARA FAMILY PROTEIN CT_582"/>
    <property type="match status" value="1"/>
</dbReference>